<protein>
    <recommendedName>
        <fullName evidence="2">Spondin-1</fullName>
    </recommendedName>
    <alternativeName>
        <fullName evidence="11">F-spondin</fullName>
    </alternativeName>
</protein>
<evidence type="ECO:0000256" key="1">
    <source>
        <dbReference type="ARBA" id="ARBA00004498"/>
    </source>
</evidence>
<feature type="domain" description="Spondin" evidence="15">
    <location>
        <begin position="191"/>
        <end position="381"/>
    </location>
</feature>
<sequence length="764" mass="87772">MNSKNFDLSNKNKMHNKAMLHLLVSALFIGTVQAGCPLWSTSNQTSDSRLPGDGGYRIIISGNYDKYIPKAVYTISLQGQSIYTKPKEFSRFTLSVDSEHVPFSSTANVGFFQIFSDSLVQFNENCINTVSELSYHSKSEVRVLWRAPPPGSGCVIFTAMVMDNLTEWFAEEGNLVKTFCEMNVNETEQLNNLHCCACDEAKYKMVLEGLWSKATHPKDYPESLWLTHFSDVVGASHETNFSFWGRDHIATDGFRQLAEWGSTAGLEGELRSNAKYLRTYIKAPGLWYPRVNNKTSANFNVDRKHPVLSVASMFGPSPDWIVGVSKLNLCQSNCSWIKDLEIDLYPWDAGTDNGITYMSHNSETRPREYMKLITTMYPEDPRSPFYDPSGKPMQPIAKLYLNREEIKKSNCNDEDLEKIVAEFNMVENIDNIEKPECMTTEYSQWTKCSVSCGKGLRMRTRAYRIPEKANMMGCTRQLISKEMCLADKKVYKSRFFDFDENPFLDFDEKECAMSEWTKWSRCDPFCYVSDKVRRRKLLNIKNRKKCIHLKLFEKIRCDCFVSVQNETEICKTTEWSDWSPCTKTCGSGFQSRSRLLLTLIEDRQACLNKVKLFEQRPCLNQYDCNLYFHTTKAICSEKLNQGPCRGYFEKWYFDSKHLVCLPFIYGGCRGNKNNFSTYEECKKICGNVLSQMSNNESVPTTENPLSININCELSNWSDWSPCSVTCGIGQYTSSRYIKKIPQNDGTSCPKHLQRYTRCQLAPCE</sequence>
<evidence type="ECO:0000256" key="10">
    <source>
        <dbReference type="ARBA" id="ARBA00023180"/>
    </source>
</evidence>
<comment type="subcellular location">
    <subcellularLocation>
        <location evidence="1">Secreted</location>
        <location evidence="1">Extracellular space</location>
        <location evidence="1">Extracellular matrix</location>
    </subcellularLocation>
</comment>
<evidence type="ECO:0000256" key="3">
    <source>
        <dbReference type="ARBA" id="ARBA00022525"/>
    </source>
</evidence>
<dbReference type="PROSITE" id="PS50092">
    <property type="entry name" value="TSP1"/>
    <property type="match status" value="3"/>
</dbReference>
<dbReference type="Gene3D" id="2.60.40.2130">
    <property type="entry name" value="F-spondin domain"/>
    <property type="match status" value="1"/>
</dbReference>
<dbReference type="SUPFAM" id="SSF57362">
    <property type="entry name" value="BPTI-like"/>
    <property type="match status" value="1"/>
</dbReference>
<dbReference type="GO" id="GO:0031012">
    <property type="term" value="C:extracellular matrix"/>
    <property type="evidence" value="ECO:0007669"/>
    <property type="project" value="TreeGrafter"/>
</dbReference>
<dbReference type="PANTHER" id="PTHR11311:SF23">
    <property type="entry name" value="SPONDIN-1"/>
    <property type="match status" value="1"/>
</dbReference>
<evidence type="ECO:0000259" key="14">
    <source>
        <dbReference type="PROSITE" id="PS51019"/>
    </source>
</evidence>
<keyword evidence="7" id="KW-0677">Repeat</keyword>
<dbReference type="InterPro" id="IPR051418">
    <property type="entry name" value="Spondin/Thrombospondin_T1"/>
</dbReference>
<dbReference type="InterPro" id="IPR009465">
    <property type="entry name" value="Spondin_N"/>
</dbReference>
<dbReference type="GeneID" id="105366738"/>
<evidence type="ECO:0000256" key="6">
    <source>
        <dbReference type="ARBA" id="ARBA00022729"/>
    </source>
</evidence>
<keyword evidence="4" id="KW-0272">Extracellular matrix</keyword>
<keyword evidence="16" id="KW-1185">Reference proteome</keyword>
<evidence type="ECO:0000256" key="9">
    <source>
        <dbReference type="ARBA" id="ARBA00023157"/>
    </source>
</evidence>
<dbReference type="Gene3D" id="2.20.100.10">
    <property type="entry name" value="Thrombospondin type-1 (TSP1) repeat"/>
    <property type="match status" value="4"/>
</dbReference>
<evidence type="ECO:0000313" key="16">
    <source>
        <dbReference type="Proteomes" id="UP000695007"/>
    </source>
</evidence>
<dbReference type="GO" id="GO:0046872">
    <property type="term" value="F:metal ion binding"/>
    <property type="evidence" value="ECO:0007669"/>
    <property type="project" value="UniProtKB-KW"/>
</dbReference>
<keyword evidence="9" id="KW-1015">Disulfide bond</keyword>
<dbReference type="PROSITE" id="PS50279">
    <property type="entry name" value="BPTI_KUNITZ_2"/>
    <property type="match status" value="1"/>
</dbReference>
<evidence type="ECO:0000313" key="17">
    <source>
        <dbReference type="RefSeq" id="XP_011503578.1"/>
    </source>
</evidence>
<dbReference type="CDD" id="cd08544">
    <property type="entry name" value="Reeler"/>
    <property type="match status" value="1"/>
</dbReference>
<dbReference type="SMART" id="SM00131">
    <property type="entry name" value="KU"/>
    <property type="match status" value="1"/>
</dbReference>
<feature type="domain" description="Reelin" evidence="14">
    <location>
        <begin position="21"/>
        <end position="192"/>
    </location>
</feature>
<dbReference type="CTD" id="36919"/>
<name>A0AAJ7E0W3_9HYME</name>
<dbReference type="PROSITE" id="PS51020">
    <property type="entry name" value="SPONDIN"/>
    <property type="match status" value="1"/>
</dbReference>
<dbReference type="PROSITE" id="PS51019">
    <property type="entry name" value="REELIN"/>
    <property type="match status" value="1"/>
</dbReference>
<evidence type="ECO:0000256" key="4">
    <source>
        <dbReference type="ARBA" id="ARBA00022530"/>
    </source>
</evidence>
<dbReference type="PROSITE" id="PS00280">
    <property type="entry name" value="BPTI_KUNITZ_1"/>
    <property type="match status" value="1"/>
</dbReference>
<dbReference type="RefSeq" id="XP_011503578.1">
    <property type="nucleotide sequence ID" value="XM_011505276.1"/>
</dbReference>
<dbReference type="InterPro" id="IPR042307">
    <property type="entry name" value="Reeler_sf"/>
</dbReference>
<dbReference type="AlphaFoldDB" id="A0AAJ7E0W3"/>
<dbReference type="Gene3D" id="2.60.40.4060">
    <property type="entry name" value="Reeler domain"/>
    <property type="match status" value="1"/>
</dbReference>
<dbReference type="PANTHER" id="PTHR11311">
    <property type="entry name" value="SPONDIN"/>
    <property type="match status" value="1"/>
</dbReference>
<dbReference type="SUPFAM" id="SSF82895">
    <property type="entry name" value="TSP-1 type 1 repeat"/>
    <property type="match status" value="4"/>
</dbReference>
<dbReference type="NCBIfam" id="NF038123">
    <property type="entry name" value="NF038123_dom"/>
    <property type="match status" value="1"/>
</dbReference>
<evidence type="ECO:0000259" key="15">
    <source>
        <dbReference type="PROSITE" id="PS51020"/>
    </source>
</evidence>
<dbReference type="InterPro" id="IPR036383">
    <property type="entry name" value="TSP1_rpt_sf"/>
</dbReference>
<dbReference type="KEGG" id="csol:105366738"/>
<accession>A0AAJ7E0W3</accession>
<dbReference type="FunFam" id="2.60.40.2130:FF:000002">
    <property type="entry name" value="Putative Spondin-1"/>
    <property type="match status" value="1"/>
</dbReference>
<dbReference type="Pfam" id="PF00014">
    <property type="entry name" value="Kunitz_BPTI"/>
    <property type="match status" value="1"/>
</dbReference>
<keyword evidence="6 12" id="KW-0732">Signal</keyword>
<dbReference type="GO" id="GO:0007155">
    <property type="term" value="P:cell adhesion"/>
    <property type="evidence" value="ECO:0007669"/>
    <property type="project" value="UniProtKB-KW"/>
</dbReference>
<feature type="chain" id="PRO_5042542164" description="Spondin-1" evidence="12">
    <location>
        <begin position="35"/>
        <end position="764"/>
    </location>
</feature>
<feature type="signal peptide" evidence="12">
    <location>
        <begin position="1"/>
        <end position="34"/>
    </location>
</feature>
<dbReference type="InterPro" id="IPR038678">
    <property type="entry name" value="Spondin_N_sf"/>
</dbReference>
<evidence type="ECO:0000256" key="7">
    <source>
        <dbReference type="ARBA" id="ARBA00022737"/>
    </source>
</evidence>
<proteinExistence type="predicted"/>
<dbReference type="Proteomes" id="UP000695007">
    <property type="component" value="Unplaced"/>
</dbReference>
<dbReference type="InterPro" id="IPR044004">
    <property type="entry name" value="TSP1_spondin_dom"/>
</dbReference>
<evidence type="ECO:0000256" key="12">
    <source>
        <dbReference type="SAM" id="SignalP"/>
    </source>
</evidence>
<evidence type="ECO:0000256" key="2">
    <source>
        <dbReference type="ARBA" id="ARBA00019594"/>
    </source>
</evidence>
<dbReference type="InterPro" id="IPR036880">
    <property type="entry name" value="Kunitz_BPTI_sf"/>
</dbReference>
<dbReference type="Gene3D" id="4.10.410.10">
    <property type="entry name" value="Pancreatic trypsin inhibitor Kunitz domain"/>
    <property type="match status" value="1"/>
</dbReference>
<evidence type="ECO:0000256" key="8">
    <source>
        <dbReference type="ARBA" id="ARBA00022889"/>
    </source>
</evidence>
<dbReference type="GO" id="GO:0004867">
    <property type="term" value="F:serine-type endopeptidase inhibitor activity"/>
    <property type="evidence" value="ECO:0007669"/>
    <property type="project" value="InterPro"/>
</dbReference>
<reference evidence="17" key="1">
    <citation type="submission" date="2025-08" db="UniProtKB">
        <authorList>
            <consortium name="RefSeq"/>
        </authorList>
    </citation>
    <scope>IDENTIFICATION</scope>
</reference>
<evidence type="ECO:0000256" key="11">
    <source>
        <dbReference type="ARBA" id="ARBA00030964"/>
    </source>
</evidence>
<dbReference type="PRINTS" id="PR00759">
    <property type="entry name" value="BASICPTASE"/>
</dbReference>
<dbReference type="InterPro" id="IPR000884">
    <property type="entry name" value="TSP1_rpt"/>
</dbReference>
<dbReference type="Pfam" id="PF06468">
    <property type="entry name" value="Spond_N"/>
    <property type="match status" value="1"/>
</dbReference>
<dbReference type="InterPro" id="IPR002223">
    <property type="entry name" value="Kunitz_BPTI"/>
</dbReference>
<dbReference type="InterPro" id="IPR002861">
    <property type="entry name" value="Reeler_dom"/>
</dbReference>
<dbReference type="Pfam" id="PF02014">
    <property type="entry name" value="Reeler"/>
    <property type="match status" value="1"/>
</dbReference>
<dbReference type="Pfam" id="PF19028">
    <property type="entry name" value="TSP1_spondin"/>
    <property type="match status" value="1"/>
</dbReference>
<feature type="domain" description="BPTI/Kunitz inhibitor" evidence="13">
    <location>
        <begin position="635"/>
        <end position="685"/>
    </location>
</feature>
<keyword evidence="8" id="KW-0130">Cell adhesion</keyword>
<keyword evidence="3" id="KW-0964">Secreted</keyword>
<dbReference type="CDD" id="cd00109">
    <property type="entry name" value="Kunitz-type"/>
    <property type="match status" value="1"/>
</dbReference>
<evidence type="ECO:0000256" key="5">
    <source>
        <dbReference type="ARBA" id="ARBA00022723"/>
    </source>
</evidence>
<dbReference type="Pfam" id="PF00090">
    <property type="entry name" value="TSP_1"/>
    <property type="match status" value="3"/>
</dbReference>
<organism evidence="16 17">
    <name type="scientific">Ceratosolen solmsi marchali</name>
    <dbReference type="NCBI Taxonomy" id="326594"/>
    <lineage>
        <taxon>Eukaryota</taxon>
        <taxon>Metazoa</taxon>
        <taxon>Ecdysozoa</taxon>
        <taxon>Arthropoda</taxon>
        <taxon>Hexapoda</taxon>
        <taxon>Insecta</taxon>
        <taxon>Pterygota</taxon>
        <taxon>Neoptera</taxon>
        <taxon>Endopterygota</taxon>
        <taxon>Hymenoptera</taxon>
        <taxon>Apocrita</taxon>
        <taxon>Proctotrupomorpha</taxon>
        <taxon>Chalcidoidea</taxon>
        <taxon>Agaonidae</taxon>
        <taxon>Agaoninae</taxon>
        <taxon>Ceratosolen</taxon>
    </lineage>
</organism>
<dbReference type="SMART" id="SM00209">
    <property type="entry name" value="TSP1"/>
    <property type="match status" value="3"/>
</dbReference>
<dbReference type="InterPro" id="IPR020901">
    <property type="entry name" value="Prtase_inh_Kunz-CS"/>
</dbReference>
<keyword evidence="5" id="KW-0479">Metal-binding</keyword>
<keyword evidence="10" id="KW-0325">Glycoprotein</keyword>
<evidence type="ECO:0000259" key="13">
    <source>
        <dbReference type="PROSITE" id="PS50279"/>
    </source>
</evidence>
<gene>
    <name evidence="17" type="primary">LOC105366738</name>
</gene>